<dbReference type="STRING" id="391625.PPSIR1_21379"/>
<dbReference type="EMBL" id="ABCS01000018">
    <property type="protein sequence ID" value="EDM79622.1"/>
    <property type="molecule type" value="Genomic_DNA"/>
</dbReference>
<protein>
    <submittedName>
        <fullName evidence="1">Uncharacterized protein</fullName>
    </submittedName>
</protein>
<evidence type="ECO:0000313" key="2">
    <source>
        <dbReference type="Proteomes" id="UP000005801"/>
    </source>
</evidence>
<evidence type="ECO:0000313" key="1">
    <source>
        <dbReference type="EMBL" id="EDM79622.1"/>
    </source>
</evidence>
<comment type="caution">
    <text evidence="1">The sequence shown here is derived from an EMBL/GenBank/DDBJ whole genome shotgun (WGS) entry which is preliminary data.</text>
</comment>
<dbReference type="Proteomes" id="UP000005801">
    <property type="component" value="Unassembled WGS sequence"/>
</dbReference>
<keyword evidence="2" id="KW-1185">Reference proteome</keyword>
<dbReference type="RefSeq" id="WP_006971314.1">
    <property type="nucleotide sequence ID" value="NZ_ABCS01000018.1"/>
</dbReference>
<reference evidence="1 2" key="1">
    <citation type="submission" date="2007-06" db="EMBL/GenBank/DDBJ databases">
        <authorList>
            <person name="Shimkets L."/>
            <person name="Ferriera S."/>
            <person name="Johnson J."/>
            <person name="Kravitz S."/>
            <person name="Beeson K."/>
            <person name="Sutton G."/>
            <person name="Rogers Y.-H."/>
            <person name="Friedman R."/>
            <person name="Frazier M."/>
            <person name="Venter J.C."/>
        </authorList>
    </citation>
    <scope>NUCLEOTIDE SEQUENCE [LARGE SCALE GENOMIC DNA]</scope>
    <source>
        <strain evidence="1 2">SIR-1</strain>
    </source>
</reference>
<accession>A6G3L5</accession>
<proteinExistence type="predicted"/>
<gene>
    <name evidence="1" type="ORF">PPSIR1_21379</name>
</gene>
<sequence>MIRFPTELVGEELAREASVFFTEALAKLNARQFRRAVGEDLPCCARCAGCSLDEGAALQDARRLLETRAGHPVSVVAYSMGKELAAGRACRPVLIDGQRLAYQVEDGEVLDPVSKFNTEESCCCGQHDDDDDGRARG</sequence>
<dbReference type="AlphaFoldDB" id="A6G3L5"/>
<organism evidence="1 2">
    <name type="scientific">Plesiocystis pacifica SIR-1</name>
    <dbReference type="NCBI Taxonomy" id="391625"/>
    <lineage>
        <taxon>Bacteria</taxon>
        <taxon>Pseudomonadati</taxon>
        <taxon>Myxococcota</taxon>
        <taxon>Polyangia</taxon>
        <taxon>Nannocystales</taxon>
        <taxon>Nannocystaceae</taxon>
        <taxon>Plesiocystis</taxon>
    </lineage>
</organism>
<name>A6G3L5_9BACT</name>